<evidence type="ECO:0000313" key="2">
    <source>
        <dbReference type="EMBL" id="AIC95469.1"/>
    </source>
</evidence>
<feature type="transmembrane region" description="Helical" evidence="1">
    <location>
        <begin position="40"/>
        <end position="61"/>
    </location>
</feature>
<dbReference type="PANTHER" id="PTHR37304">
    <property type="entry name" value="MEMBRANE PROTEIN-RELATED"/>
    <property type="match status" value="1"/>
</dbReference>
<dbReference type="RefSeq" id="WP_038482341.1">
    <property type="nucleotide sequence ID" value="NZ_CP003923.1"/>
</dbReference>
<keyword evidence="1" id="KW-1133">Transmembrane helix</keyword>
<dbReference type="Pfam" id="PF04070">
    <property type="entry name" value="DUF378"/>
    <property type="match status" value="1"/>
</dbReference>
<dbReference type="EMBL" id="CP003923">
    <property type="protein sequence ID" value="AIC95469.1"/>
    <property type="molecule type" value="Genomic_DNA"/>
</dbReference>
<evidence type="ECO:0000313" key="3">
    <source>
        <dbReference type="Proteomes" id="UP000027142"/>
    </source>
</evidence>
<dbReference type="eggNOG" id="COG2155">
    <property type="taxonomic scope" value="Bacteria"/>
</dbReference>
<dbReference type="OrthoDB" id="9812136at2"/>
<accession>A0A060M5W4</accession>
<evidence type="ECO:0008006" key="4">
    <source>
        <dbReference type="Google" id="ProtNLM"/>
    </source>
</evidence>
<organism evidence="2 3">
    <name type="scientific">Shouchella lehensis G1</name>
    <dbReference type="NCBI Taxonomy" id="1246626"/>
    <lineage>
        <taxon>Bacteria</taxon>
        <taxon>Bacillati</taxon>
        <taxon>Bacillota</taxon>
        <taxon>Bacilli</taxon>
        <taxon>Bacillales</taxon>
        <taxon>Bacillaceae</taxon>
        <taxon>Shouchella</taxon>
    </lineage>
</organism>
<dbReference type="STRING" id="1246626.BleG1_2905"/>
<dbReference type="PANTHER" id="PTHR37304:SF1">
    <property type="entry name" value="MEMBRANE PROTEIN"/>
    <property type="match status" value="1"/>
</dbReference>
<gene>
    <name evidence="2" type="ORF">BleG1_2905</name>
</gene>
<proteinExistence type="predicted"/>
<dbReference type="HOGENOM" id="CLU_179993_2_0_9"/>
<dbReference type="Proteomes" id="UP000027142">
    <property type="component" value="Chromosome"/>
</dbReference>
<reference evidence="2 3" key="1">
    <citation type="journal article" date="2014" name="Gene">
        <title>A comparative genomic analysis of the alkalitolerant soil bacterium Bacillus lehensis G1.</title>
        <authorList>
            <person name="Noor Y.M."/>
            <person name="Samsulrizal N.H."/>
            <person name="Jema'on N.A."/>
            <person name="Low K.O."/>
            <person name="Ramli A.N."/>
            <person name="Alias N.I."/>
            <person name="Damis S.I."/>
            <person name="Fuzi S.F."/>
            <person name="Isa M.N."/>
            <person name="Murad A.M."/>
            <person name="Raih M.F."/>
            <person name="Bakar F.D."/>
            <person name="Najimudin N."/>
            <person name="Mahadi N.M."/>
            <person name="Illias R.M."/>
        </authorList>
    </citation>
    <scope>NUCLEOTIDE SEQUENCE [LARGE SCALE GENOMIC DNA]</scope>
    <source>
        <strain evidence="2 3">G1</strain>
    </source>
</reference>
<dbReference type="PATRIC" id="fig|1246626.3.peg.2893"/>
<dbReference type="AlphaFoldDB" id="A0A060M5W4"/>
<keyword evidence="3" id="KW-1185">Reference proteome</keyword>
<protein>
    <recommendedName>
        <fullName evidence="4">DUF378 domain-containing protein</fullName>
    </recommendedName>
</protein>
<keyword evidence="1" id="KW-0812">Transmembrane</keyword>
<dbReference type="InterPro" id="IPR007211">
    <property type="entry name" value="DUF378"/>
</dbReference>
<sequence>MSGIQKTALVLAIIGAINWGLIGFFRFDLVAFIFNGQASIISRLIYALVGLAGLYAISILLKPKEELGRDHEVEPQR</sequence>
<evidence type="ECO:0000256" key="1">
    <source>
        <dbReference type="SAM" id="Phobius"/>
    </source>
</evidence>
<keyword evidence="1" id="KW-0472">Membrane</keyword>
<name>A0A060M5W4_9BACI</name>
<feature type="transmembrane region" description="Helical" evidence="1">
    <location>
        <begin position="7"/>
        <end position="34"/>
    </location>
</feature>
<dbReference type="KEGG" id="ble:BleG1_2905"/>